<evidence type="ECO:0000313" key="2">
    <source>
        <dbReference type="Proteomes" id="UP000268033"/>
    </source>
</evidence>
<protein>
    <recommendedName>
        <fullName evidence="3">LPP20 lipoprotein</fullName>
    </recommendedName>
</protein>
<dbReference type="EMBL" id="RJUL01000003">
    <property type="protein sequence ID" value="ROQ28508.1"/>
    <property type="molecule type" value="Genomic_DNA"/>
</dbReference>
<proteinExistence type="predicted"/>
<dbReference type="RefSeq" id="WP_050657390.1">
    <property type="nucleotide sequence ID" value="NZ_JBLXAC010000001.1"/>
</dbReference>
<dbReference type="STRING" id="584787.GCA_001247655_00326"/>
<gene>
    <name evidence="1" type="ORF">EDC28_103101</name>
</gene>
<dbReference type="InterPro" id="IPR007293">
    <property type="entry name" value="FlgP"/>
</dbReference>
<evidence type="ECO:0000313" key="1">
    <source>
        <dbReference type="EMBL" id="ROQ28508.1"/>
    </source>
</evidence>
<dbReference type="AlphaFoldDB" id="A0A3N1PKW2"/>
<name>A0A3N1PKW2_9GAMM</name>
<keyword evidence="2" id="KW-1185">Reference proteome</keyword>
<dbReference type="Proteomes" id="UP000268033">
    <property type="component" value="Unassembled WGS sequence"/>
</dbReference>
<dbReference type="PIRSF" id="PIRSF028687">
    <property type="entry name" value="UCP028687"/>
    <property type="match status" value="1"/>
</dbReference>
<sequence>MRALLLTLALLTLAGCSSEQLVRYQLKAPEKSTVLKATGYAPIEAQLGPSYEEKLIQAQQASRLDAYRRLAEQLYGQQVRALSRVKGSTVDRQVMETRVQGLVRGATLVGNYIEGKFYTTKLQLDTAVLADLGTVENEAVETETKWWY</sequence>
<evidence type="ECO:0008006" key="3">
    <source>
        <dbReference type="Google" id="ProtNLM"/>
    </source>
</evidence>
<accession>A0A3N1PKW2</accession>
<reference evidence="1 2" key="1">
    <citation type="submission" date="2018-11" db="EMBL/GenBank/DDBJ databases">
        <title>Genomic Encyclopedia of Type Strains, Phase IV (KMG-IV): sequencing the most valuable type-strain genomes for metagenomic binning, comparative biology and taxonomic classification.</title>
        <authorList>
            <person name="Goeker M."/>
        </authorList>
    </citation>
    <scope>NUCLEOTIDE SEQUENCE [LARGE SCALE GENOMIC DNA]</scope>
    <source>
        <strain evidence="1 2">DSM 21945</strain>
    </source>
</reference>
<dbReference type="PROSITE" id="PS51257">
    <property type="entry name" value="PROKAR_LIPOPROTEIN"/>
    <property type="match status" value="1"/>
</dbReference>
<organism evidence="1 2">
    <name type="scientific">Gallaecimonas pentaromativorans</name>
    <dbReference type="NCBI Taxonomy" id="584787"/>
    <lineage>
        <taxon>Bacteria</taxon>
        <taxon>Pseudomonadati</taxon>
        <taxon>Pseudomonadota</taxon>
        <taxon>Gammaproteobacteria</taxon>
        <taxon>Enterobacterales</taxon>
        <taxon>Gallaecimonadaceae</taxon>
        <taxon>Gallaecimonas</taxon>
    </lineage>
</organism>
<comment type="caution">
    <text evidence="1">The sequence shown here is derived from an EMBL/GenBank/DDBJ whole genome shotgun (WGS) entry which is preliminary data.</text>
</comment>